<sequence length="1321" mass="136423">HLANVRVVQKNLVYVIGLPTSLSTEEHLRSQDYFGQFGRINKIVINRRQTGSNSHHPTVGVYVTYATKEDATKAINAVDGSILEGRVLRATFGTTKYCSYYLRSIPCQNPGCMYLHEPGEEADSFTKEDLAANRAGLREGHEDEFDQEEELHQPISLVANHSPNAHLSTGRVQAVPAGSFPGFQNNRIQATTQPSSSAVSSTAAPPLSHAATATSRVRKASEINGLRPRSVEPHSADNEAHTGSALPATASWASRAMAKKPSAESAADAKTRKSESSGGTMTLRMIPASRGKSASFVSTSKPTPTSAPPLLASTSSVSASSLVSPVSGPSAGRDRLKSSAAASELLASASSAAPPVSQQQQAREKKQQTRNQTRAQQKAAAAAAAAAAELTDAETTSEEKPESAAKQPTKGSSSGATTRKAAVANKEATNEKRAASSTSEPKSKSAQKASEAAVVVATTSEAMAEQLEAEAEVASLAVAAGGASRIEAAASQQSDNIDKRGLANGSAEQGESAQEDVVSVAQDDNNDATTSDSLNALDNDSSQLSHTSSALSFQTITDSLFAQLNAKVSTPTGTTLPAFANVSSSAYDVSYPGARIAAGFPISGTDPLLFPPSVGAESASSAAYGRMGGSGGPLDAATSPFNLFASSQYSQSPLSALLTDPASLVGGSSRDTPISANIGTSSRQRSRWDFVQADEASAQAELQSVLGRGGSNSNIGHPQAQALGMPAFTSSRDLGMFSTPIQGDYMGGPWGGQHADSATANTAPFPPPPGFGGRKLTESSFQAESRARSPLVPGATPVSNGIIGGSTASNTLLSRLIGSAAPDSSGMSGSGNEDSASPSTLLGGYLSQQQQSQSQQDPAILSSYMAAAVAAAGPQQQQQQQQYGQVGRARTDPNVLNSLLARLHLGQGDGSLQLSSMGTPQGSALSHQAFGSRVGPALGAGYQQQQHQQYQQHQNHNHQQGGSILPPGLMPMGAPGLATSPVYGGGQFGGGSGMGIGMNMNMGMSMGMGMGASESHMINAGNNGSVGNRSQQHHQLHHMQQLQQLQQLQQQQQQSLMMQRMSQAPILNAGHQPSSSNSGNGFVDPAIMNFGRMNALNNPPSMSSAMPGSPVGPPPGIASPPSGELSVAAQQQMHSMMLSRSANSSGRSRFLNHFSAETAGAKGAAANSEQEADGGGQLARDADSEEPAASNGPGMANGVPPGLPTTGLFGELLRRSKHELVTDVGTTESPMPYPVSEADRSSKFVSGRMMLSDIEHRLDVARREARELQAQLSTVIGQNQSVMWALANNGNAGSNTSAGDAAPSHHAPHPSHGVSYTAGNM</sequence>
<keyword evidence="2" id="KW-1185">Reference proteome</keyword>
<feature type="non-terminal residue" evidence="1">
    <location>
        <position position="1"/>
    </location>
</feature>
<dbReference type="EMBL" id="JANBPG010000821">
    <property type="protein sequence ID" value="KAJ1893525.1"/>
    <property type="molecule type" value="Genomic_DNA"/>
</dbReference>
<comment type="caution">
    <text evidence="1">The sequence shown here is derived from an EMBL/GenBank/DDBJ whole genome shotgun (WGS) entry which is preliminary data.</text>
</comment>
<proteinExistence type="predicted"/>
<dbReference type="EC" id="2.3.2.27" evidence="1"/>
<organism evidence="1 2">
    <name type="scientific">Kickxella alabastrina</name>
    <dbReference type="NCBI Taxonomy" id="61397"/>
    <lineage>
        <taxon>Eukaryota</taxon>
        <taxon>Fungi</taxon>
        <taxon>Fungi incertae sedis</taxon>
        <taxon>Zoopagomycota</taxon>
        <taxon>Kickxellomycotina</taxon>
        <taxon>Kickxellomycetes</taxon>
        <taxon>Kickxellales</taxon>
        <taxon>Kickxellaceae</taxon>
        <taxon>Kickxella</taxon>
    </lineage>
</organism>
<keyword evidence="1" id="KW-0012">Acyltransferase</keyword>
<evidence type="ECO:0000313" key="2">
    <source>
        <dbReference type="Proteomes" id="UP001150581"/>
    </source>
</evidence>
<protein>
    <submittedName>
        <fullName evidence="1">Transcriptional repressor general negative regulator of transcription subunit 4</fullName>
        <ecNumber evidence="1">2.3.2.27</ecNumber>
    </submittedName>
</protein>
<reference evidence="1" key="1">
    <citation type="submission" date="2022-07" db="EMBL/GenBank/DDBJ databases">
        <title>Phylogenomic reconstructions and comparative analyses of Kickxellomycotina fungi.</title>
        <authorList>
            <person name="Reynolds N.K."/>
            <person name="Stajich J.E."/>
            <person name="Barry K."/>
            <person name="Grigoriev I.V."/>
            <person name="Crous P."/>
            <person name="Smith M.E."/>
        </authorList>
    </citation>
    <scope>NUCLEOTIDE SEQUENCE</scope>
    <source>
        <strain evidence="1">Benny 63K</strain>
    </source>
</reference>
<dbReference type="Proteomes" id="UP001150581">
    <property type="component" value="Unassembled WGS sequence"/>
</dbReference>
<gene>
    <name evidence="1" type="primary">NOT4_1</name>
    <name evidence="1" type="ORF">LPJ66_005698</name>
</gene>
<evidence type="ECO:0000313" key="1">
    <source>
        <dbReference type="EMBL" id="KAJ1893525.1"/>
    </source>
</evidence>
<accession>A0ACC1IHK1</accession>
<name>A0ACC1IHK1_9FUNG</name>
<keyword evidence="1" id="KW-0808">Transferase</keyword>